<dbReference type="PANTHER" id="PTHR31095:SF3">
    <property type="entry name" value="RIKEN CDNA 9930021J03 GENE"/>
    <property type="match status" value="1"/>
</dbReference>
<dbReference type="InParanoid" id="A0A671YBH1"/>
<evidence type="ECO:0000313" key="5">
    <source>
        <dbReference type="Ensembl" id="ENSSAUP00010060991.1"/>
    </source>
</evidence>
<dbReference type="PANTHER" id="PTHR31095">
    <property type="entry name" value="RIKEN CDNA 9930021J03 GENE"/>
    <property type="match status" value="1"/>
</dbReference>
<organism evidence="5 6">
    <name type="scientific">Sparus aurata</name>
    <name type="common">Gilthead sea bream</name>
    <dbReference type="NCBI Taxonomy" id="8175"/>
    <lineage>
        <taxon>Eukaryota</taxon>
        <taxon>Metazoa</taxon>
        <taxon>Chordata</taxon>
        <taxon>Craniata</taxon>
        <taxon>Vertebrata</taxon>
        <taxon>Euteleostomi</taxon>
        <taxon>Actinopterygii</taxon>
        <taxon>Neopterygii</taxon>
        <taxon>Teleostei</taxon>
        <taxon>Neoteleostei</taxon>
        <taxon>Acanthomorphata</taxon>
        <taxon>Eupercaria</taxon>
        <taxon>Spariformes</taxon>
        <taxon>Sparidae</taxon>
        <taxon>Sparus</taxon>
    </lineage>
</organism>
<reference evidence="5" key="1">
    <citation type="submission" date="2021-04" db="EMBL/GenBank/DDBJ databases">
        <authorList>
            <consortium name="Wellcome Sanger Institute Data Sharing"/>
        </authorList>
    </citation>
    <scope>NUCLEOTIDE SEQUENCE [LARGE SCALE GENOMIC DNA]</scope>
</reference>
<proteinExistence type="predicted"/>
<dbReference type="InterPro" id="IPR056522">
    <property type="entry name" value="KIAA2026_hel"/>
</dbReference>
<dbReference type="SMART" id="SM00297">
    <property type="entry name" value="BROMO"/>
    <property type="match status" value="1"/>
</dbReference>
<feature type="compositionally biased region" description="Basic residues" evidence="3">
    <location>
        <begin position="578"/>
        <end position="588"/>
    </location>
</feature>
<name>A0A671YBH1_SPAAU</name>
<dbReference type="PROSITE" id="PS50014">
    <property type="entry name" value="BROMODOMAIN_2"/>
    <property type="match status" value="1"/>
</dbReference>
<dbReference type="Proteomes" id="UP000472265">
    <property type="component" value="Chromosome 12"/>
</dbReference>
<dbReference type="Gene3D" id="1.20.920.10">
    <property type="entry name" value="Bromodomain-like"/>
    <property type="match status" value="1"/>
</dbReference>
<feature type="compositionally biased region" description="Basic and acidic residues" evidence="3">
    <location>
        <begin position="589"/>
        <end position="600"/>
    </location>
</feature>
<feature type="region of interest" description="Disordered" evidence="3">
    <location>
        <begin position="1370"/>
        <end position="1394"/>
    </location>
</feature>
<evidence type="ECO:0000256" key="2">
    <source>
        <dbReference type="PROSITE-ProRule" id="PRU00035"/>
    </source>
</evidence>
<accession>A0A671YBH1</accession>
<feature type="region of interest" description="Disordered" evidence="3">
    <location>
        <begin position="552"/>
        <end position="600"/>
    </location>
</feature>
<dbReference type="InterPro" id="IPR036427">
    <property type="entry name" value="Bromodomain-like_sf"/>
</dbReference>
<feature type="compositionally biased region" description="Basic and acidic residues" evidence="3">
    <location>
        <begin position="568"/>
        <end position="577"/>
    </location>
</feature>
<evidence type="ECO:0000256" key="1">
    <source>
        <dbReference type="ARBA" id="ARBA00023117"/>
    </source>
</evidence>
<dbReference type="Pfam" id="PF23450">
    <property type="entry name" value="KIAA2026_hel"/>
    <property type="match status" value="1"/>
</dbReference>
<feature type="compositionally biased region" description="Polar residues" evidence="3">
    <location>
        <begin position="553"/>
        <end position="567"/>
    </location>
</feature>
<feature type="region of interest" description="Disordered" evidence="3">
    <location>
        <begin position="1"/>
        <end position="21"/>
    </location>
</feature>
<evidence type="ECO:0000313" key="6">
    <source>
        <dbReference type="Proteomes" id="UP000472265"/>
    </source>
</evidence>
<dbReference type="CDD" id="cd04369">
    <property type="entry name" value="Bromodomain"/>
    <property type="match status" value="1"/>
</dbReference>
<sequence>MSSQSKWGNSSTEDTGLVMNEDGLSNGNCEVETMVALHCPGDGEDVTAALSNDGMSEFSNSDLSLPEVCISTNSNSFEEDMNYEVQQAYRIFTGFLLDKHKGITSPFLYPIGHQEALHGIGGVRGWGQAQLRQSMCMQRMEEKFINQEYETITEFVADFRLMLENCYRYHGVDHWISKQAQKLEIMLEQKLTLLSRTLREKTTLAVTSKGRFGAEEERSSGGTSTRRRLAPRSLATITVGGHESIMVQTLRLEEQQRAKDEKRQRELEKKEAEEMSAKEVEEWEQTLLSQASPHTVDTLWELPAIGHFLCLAQTALNLPEIVFFELERCLLMPRCSSLLSKIMSSLLSPPQRRATLHRRPALPYRRWESELRQRVMGWYRAVGASHDQPGRAEQLGLCQQFFSTLGEVSPLEEKPFHLLPFYQRVWLLKGLCDHVYETQKDVQDALLSQPIHECRESILGYDSKENAYIHFPHFCGADLRIYCQSPSPPPAFPFPSVWVKRVEMEPGTEGEESDGIKDEALKSDGGCYGGSMDTGDKTSNITSEEHECCCGTSGPTTQLSSESAQNSSEERVNDKIWTKKKKRKKRRGREQLPRVKGEHKQLQHVDRMRLSPAEAAKSAVQRVVSTIKRKDKKKKHKTGEKKSLLMLILSLVCTSLEELRGLISKTEDELDDLESTKKRLGRWYYRREAVKDLHSTLIRLLNELSPWEPKLVKAFQRNRLRLKKESDDFKKHPEYSNFVREECLSSSSKEFAVESSGGRTLTYIHPLASTEKGFSLSSRVQTGSSNITSTADSVTQSRSELIPSNQSRDSNLSWAASVPAQTSPSPRPPILHPTTGLPKGYTPIPTLLAKSVGNKVTLMKRSLVALPTCATKPTQSEPKNPVQVVYKVPESLGHLVRKDGSSPVKISVHPVMDQNSGEKIMQQVVILPSNLLIHKTEEKASSLHQQQSKGIQVPVSKVASPLCMSTNVPGFTIPENRIPVQQVAPLKDARTVRTPSPSVSPLLQQGAMSTAGFKGAQVCSTQASKTRGVMPVSSSITTPSSAVSTDPIKATDPKQELKTVCIRDSQSILVTTRGGNTGIVKVQTSSDQNALGSLGASPVITISPQFKAFLVSKTSPTISPSVPPQTSPSTIPAITSISVAQPQKQVSSVLGTTPMLSAVTSSFPITGPRNQTVSTTVALSQGPNTSASSAVATTIGQFSQTAAPGSNLQASLVRNTVVPSLSSSGVPQVLTKAELISKTAVKRASTDERSQVTKFILVTPPSSATSNVALSKGIPSSIKSLPSSRVMFISQPTATSSSTSVGSIPKQAMATGASGQLLTSSLSSQTPKMGLSPGQSVGGINTEMSMVKNITLPSGGGNQSNVVNSPAQVTTTMQSSPAQSSTPTHVCQPSNIQSGIGEETTSFLSSAQLAINKTQTPISSAKTTNSQFTTSATGTIQQRIVINTSTPLAAGTQILLNNARFVVPPQGLSPGSHVLIISSPAPQQVPTASASTGASVPPQGASHVTVAHRAPILLQGVIFGILFSGTTCSTLSINLNNITVSRFCQAVLFN</sequence>
<feature type="compositionally biased region" description="Polar residues" evidence="3">
    <location>
        <begin position="1"/>
        <end position="14"/>
    </location>
</feature>
<feature type="region of interest" description="Disordered" evidence="3">
    <location>
        <begin position="780"/>
        <end position="838"/>
    </location>
</feature>
<evidence type="ECO:0000256" key="3">
    <source>
        <dbReference type="SAM" id="MobiDB-lite"/>
    </source>
</evidence>
<feature type="domain" description="Bromo" evidence="4">
    <location>
        <begin position="131"/>
        <end position="177"/>
    </location>
</feature>
<dbReference type="GeneTree" id="ENSGT00390000011483"/>
<dbReference type="Pfam" id="PF00439">
    <property type="entry name" value="Bromodomain"/>
    <property type="match status" value="1"/>
</dbReference>
<dbReference type="SUPFAM" id="SSF47370">
    <property type="entry name" value="Bromodomain"/>
    <property type="match status" value="1"/>
</dbReference>
<reference evidence="5" key="3">
    <citation type="submission" date="2025-09" db="UniProtKB">
        <authorList>
            <consortium name="Ensembl"/>
        </authorList>
    </citation>
    <scope>IDENTIFICATION</scope>
</reference>
<reference evidence="5" key="2">
    <citation type="submission" date="2025-08" db="UniProtKB">
        <authorList>
            <consortium name="Ensembl"/>
        </authorList>
    </citation>
    <scope>IDENTIFICATION</scope>
</reference>
<keyword evidence="1 2" id="KW-0103">Bromodomain</keyword>
<dbReference type="Ensembl" id="ENSSAUT00010063945.1">
    <property type="protein sequence ID" value="ENSSAUP00010060991.1"/>
    <property type="gene ID" value="ENSSAUG00010024672.1"/>
</dbReference>
<dbReference type="InterPro" id="IPR001487">
    <property type="entry name" value="Bromodomain"/>
</dbReference>
<dbReference type="InterPro" id="IPR040214">
    <property type="entry name" value="BRD10"/>
</dbReference>
<feature type="compositionally biased region" description="Polar residues" evidence="3">
    <location>
        <begin position="780"/>
        <end position="824"/>
    </location>
</feature>
<feature type="region of interest" description="Disordered" evidence="3">
    <location>
        <begin position="256"/>
        <end position="278"/>
    </location>
</feature>
<keyword evidence="6" id="KW-1185">Reference proteome</keyword>
<protein>
    <submittedName>
        <fullName evidence="5">Bromodomain containing 10</fullName>
    </submittedName>
</protein>
<evidence type="ECO:0000259" key="4">
    <source>
        <dbReference type="PROSITE" id="PS50014"/>
    </source>
</evidence>
<gene>
    <name evidence="5" type="primary">BRD10</name>
</gene>